<evidence type="ECO:0000256" key="2">
    <source>
        <dbReference type="ARBA" id="ARBA00022801"/>
    </source>
</evidence>
<feature type="chain" id="PRO_5047274555" evidence="3">
    <location>
        <begin position="32"/>
        <end position="1114"/>
    </location>
</feature>
<keyword evidence="2 5" id="KW-0378">Hydrolase</keyword>
<keyword evidence="1 3" id="KW-0732">Signal</keyword>
<feature type="signal peptide" evidence="3">
    <location>
        <begin position="1"/>
        <end position="31"/>
    </location>
</feature>
<evidence type="ECO:0000313" key="5">
    <source>
        <dbReference type="EMBL" id="WPC76632.1"/>
    </source>
</evidence>
<dbReference type="Pfam" id="PF17132">
    <property type="entry name" value="Glyco_hydro_106"/>
    <property type="match status" value="1"/>
</dbReference>
<organism evidence="5 6">
    <name type="scientific">Vibrio porteresiae DSM 19223</name>
    <dbReference type="NCBI Taxonomy" id="1123496"/>
    <lineage>
        <taxon>Bacteria</taxon>
        <taxon>Pseudomonadati</taxon>
        <taxon>Pseudomonadota</taxon>
        <taxon>Gammaproteobacteria</taxon>
        <taxon>Vibrionales</taxon>
        <taxon>Vibrionaceae</taxon>
        <taxon>Vibrio</taxon>
    </lineage>
</organism>
<name>A0ABZ0QJE3_9VIBR</name>
<dbReference type="GO" id="GO:0016787">
    <property type="term" value="F:hydrolase activity"/>
    <property type="evidence" value="ECO:0007669"/>
    <property type="project" value="UniProtKB-KW"/>
</dbReference>
<proteinExistence type="predicted"/>
<evidence type="ECO:0000256" key="3">
    <source>
        <dbReference type="SAM" id="SignalP"/>
    </source>
</evidence>
<evidence type="ECO:0000259" key="4">
    <source>
        <dbReference type="Pfam" id="PF22666"/>
    </source>
</evidence>
<dbReference type="InterPro" id="IPR054593">
    <property type="entry name" value="Beta-mannosidase-like_N2"/>
</dbReference>
<dbReference type="SUPFAM" id="SSF49785">
    <property type="entry name" value="Galactose-binding domain-like"/>
    <property type="match status" value="1"/>
</dbReference>
<protein>
    <submittedName>
        <fullName evidence="5">Glycosyl hydrolase</fullName>
    </submittedName>
</protein>
<dbReference type="Proteomes" id="UP001304071">
    <property type="component" value="Chromosome 2"/>
</dbReference>
<dbReference type="RefSeq" id="WP_261897034.1">
    <property type="nucleotide sequence ID" value="NZ_AP024896.1"/>
</dbReference>
<gene>
    <name evidence="5" type="ORF">R8Z52_19070</name>
</gene>
<keyword evidence="6" id="KW-1185">Reference proteome</keyword>
<sequence>MSSCTTLGFKKLSTLAAAISLSIVMAPISYAATQTTTALENGFTSPPNSAKPRVWWHWMDGNITIDGIDKDLAWMHQVGIGGVHSFDANLPTPQVVKERLVYMTPKWQEAFRHAVKLADQYDMEFGIASSPGWSETGGPWVAAKDGMKKVVWSEQIVTGGEPIEQPLKDFPHATGPFQTVGFNHLFNDDEGGTKVPYADGKIGVYAVPLPHPVLTPFAHVLINGEAKDAAALTDDDFQTSVAVPIKDNKAVFAVHYDQPTTVRSARILIKDGQMPFAPARFDVVLEAQVNGEWQNVSDIPLSTTTTTVGFSALTAQDFRVIVTPRPAASSADILGAVKGAEVLDLFPTATGDIDVLDFHLYAQPKVNQSEVKAGFNTVKDYYKFNNQFDESTAALNDVVDLTDKIGADGKINWVPPQGHDWKIINMGWTLTGKTNHPATKEATGLEVDKYDAKAVEAYLNTYLDKYKALVGDDMFGKKGVTSLVNDSVEIGASNWTPNLLAEFQQRRGYDAKPWLPTLTGTVLGTPQQTDKFLFDFRTTLADLISEAHYGTVAKVAHANGLTTYGEFLEDQRPVLGDDIAARRYTDIPMAALWYYPKDSQARPGLLGDVRGAASTSHFYGQNLVAAESMTSAFAPWALAPEDLKHVIDLEFLYGVNRPVVHTSVHQPVDDKNPGLSLFIFGQHFNRHDSWAGMASAWVDYMARSAYMLQSGKDRSEIALFYGEDTPVTTMYADGVPEGLPKHYTYDFVNKDMLAALTVTADKHIVSPAGAEYQALGLFGNTRELTVSALEQLLRLAKQEVKIIGDKPEKSPSLEDNSALFHAYVNMIWGMDNVVESNDFDNTLVAMNVPHDVDALDHVLENDHLMFRHRQLDNGHIYYVSNRTENTMNQSLTFNVTGFAPQIWNPVDGSHRDASFHVENGQTVVDVDFAPEESLFVVFTEPTTEQQHTATVAQVKQTIDITSPWAVHFEKGLELPKPMTMKTLMPLNESKNKAVRYFSGTVKYQTQIDRPANLVDQDQVWLDLGTVGNVARVEVNGQDAGTVWYAPKRVDISQYLTEAHNDLTVTVSNTWTNRLIGDKQPGAKVLAWTSAPTFKADAKLTPSGLIGPISLVVKH</sequence>
<feature type="domain" description="Beta-mannosidase-like galactose-binding" evidence="4">
    <location>
        <begin position="989"/>
        <end position="1081"/>
    </location>
</feature>
<dbReference type="Gene3D" id="2.60.120.260">
    <property type="entry name" value="Galactose-binding domain-like"/>
    <property type="match status" value="1"/>
</dbReference>
<evidence type="ECO:0000313" key="6">
    <source>
        <dbReference type="Proteomes" id="UP001304071"/>
    </source>
</evidence>
<dbReference type="NCBIfam" id="NF045579">
    <property type="entry name" value="rhamnoside_JR"/>
    <property type="match status" value="1"/>
</dbReference>
<dbReference type="PANTHER" id="PTHR43817">
    <property type="entry name" value="GLYCOSYL HYDROLASE"/>
    <property type="match status" value="1"/>
</dbReference>
<evidence type="ECO:0000256" key="1">
    <source>
        <dbReference type="ARBA" id="ARBA00022729"/>
    </source>
</evidence>
<dbReference type="InterPro" id="IPR008979">
    <property type="entry name" value="Galactose-bd-like_sf"/>
</dbReference>
<dbReference type="EMBL" id="CP138204">
    <property type="protein sequence ID" value="WPC76632.1"/>
    <property type="molecule type" value="Genomic_DNA"/>
</dbReference>
<reference evidence="5 6" key="1">
    <citation type="submission" date="2023-11" db="EMBL/GenBank/DDBJ databases">
        <title>Plant-associative lifestyle of Vibrio porteresiae and its evolutionary dynamics.</title>
        <authorList>
            <person name="Rameshkumar N."/>
            <person name="Kirti K."/>
        </authorList>
    </citation>
    <scope>NUCLEOTIDE SEQUENCE [LARGE SCALE GENOMIC DNA]</scope>
    <source>
        <strain evidence="5 6">MSSRF30</strain>
    </source>
</reference>
<dbReference type="Pfam" id="PF22666">
    <property type="entry name" value="Glyco_hydro_2_N2"/>
    <property type="match status" value="1"/>
</dbReference>
<accession>A0ABZ0QJE3</accession>
<dbReference type="PANTHER" id="PTHR43817:SF1">
    <property type="entry name" value="HYDROLASE, FAMILY 43, PUTATIVE (AFU_ORTHOLOGUE AFUA_3G01660)-RELATED"/>
    <property type="match status" value="1"/>
</dbReference>